<proteinExistence type="inferred from homology"/>
<keyword evidence="5" id="KW-0547">Nucleotide-binding</keyword>
<dbReference type="Pfam" id="PF01656">
    <property type="entry name" value="CbiA"/>
    <property type="match status" value="1"/>
</dbReference>
<dbReference type="InterPro" id="IPR050445">
    <property type="entry name" value="Bact_polysacc_biosynth/exp"/>
</dbReference>
<dbReference type="Proteomes" id="UP000481043">
    <property type="component" value="Unassembled WGS sequence"/>
</dbReference>
<protein>
    <recommendedName>
        <fullName evidence="14">Non-specific protein-tyrosine kinase</fullName>
    </recommendedName>
</protein>
<dbReference type="Pfam" id="PF02706">
    <property type="entry name" value="Wzz"/>
    <property type="match status" value="1"/>
</dbReference>
<comment type="similarity">
    <text evidence="2">Belongs to the CpsC/CapA family.</text>
</comment>
<evidence type="ECO:0000256" key="6">
    <source>
        <dbReference type="ARBA" id="ARBA00022840"/>
    </source>
</evidence>
<evidence type="ECO:0000256" key="3">
    <source>
        <dbReference type="ARBA" id="ARBA00022475"/>
    </source>
</evidence>
<dbReference type="GO" id="GO:0005886">
    <property type="term" value="C:plasma membrane"/>
    <property type="evidence" value="ECO:0007669"/>
    <property type="project" value="UniProtKB-SubCell"/>
</dbReference>
<dbReference type="InterPro" id="IPR003856">
    <property type="entry name" value="LPS_length_determ_N"/>
</dbReference>
<feature type="transmembrane region" description="Helical" evidence="9">
    <location>
        <begin position="175"/>
        <end position="194"/>
    </location>
</feature>
<reference evidence="12 13" key="1">
    <citation type="submission" date="2020-02" db="EMBL/GenBank/DDBJ databases">
        <title>Bacillus aquiflavi sp. nov., isolated from yellow water of strong flavor Chinese baijiu in Yibin region of China.</title>
        <authorList>
            <person name="Xie J."/>
        </authorList>
    </citation>
    <scope>NUCLEOTIDE SEQUENCE [LARGE SCALE GENOMIC DNA]</scope>
    <source>
        <strain evidence="12 13">SA4</strain>
    </source>
</reference>
<evidence type="ECO:0000259" key="11">
    <source>
        <dbReference type="Pfam" id="PF02706"/>
    </source>
</evidence>
<dbReference type="AlphaFoldDB" id="A0A6M0QD26"/>
<feature type="domain" description="Polysaccharide chain length determinant N-terminal" evidence="11">
    <location>
        <begin position="5"/>
        <end position="90"/>
    </location>
</feature>
<evidence type="ECO:0000313" key="13">
    <source>
        <dbReference type="Proteomes" id="UP000481043"/>
    </source>
</evidence>
<comment type="caution">
    <text evidence="12">The sequence shown here is derived from an EMBL/GenBank/DDBJ whole genome shotgun (WGS) entry which is preliminary data.</text>
</comment>
<organism evidence="12 13">
    <name type="scientific">Bacillus mesophilus</name>
    <dbReference type="NCBI Taxonomy" id="1808955"/>
    <lineage>
        <taxon>Bacteria</taxon>
        <taxon>Bacillati</taxon>
        <taxon>Bacillota</taxon>
        <taxon>Bacilli</taxon>
        <taxon>Bacillales</taxon>
        <taxon>Bacillaceae</taxon>
        <taxon>Bacillus</taxon>
    </lineage>
</organism>
<dbReference type="RefSeq" id="WP_163181007.1">
    <property type="nucleotide sequence ID" value="NZ_JAAIWM010000007.1"/>
</dbReference>
<dbReference type="PANTHER" id="PTHR32309">
    <property type="entry name" value="TYROSINE-PROTEIN KINASE"/>
    <property type="match status" value="1"/>
</dbReference>
<accession>A0A6M0QD26</accession>
<gene>
    <name evidence="12" type="ORF">G4D63_17075</name>
</gene>
<feature type="transmembrane region" description="Helical" evidence="9">
    <location>
        <begin position="20"/>
        <end position="41"/>
    </location>
</feature>
<keyword evidence="4 9" id="KW-0812">Transmembrane</keyword>
<evidence type="ECO:0000256" key="9">
    <source>
        <dbReference type="SAM" id="Phobius"/>
    </source>
</evidence>
<keyword evidence="7 9" id="KW-1133">Transmembrane helix</keyword>
<dbReference type="CDD" id="cd05387">
    <property type="entry name" value="BY-kinase"/>
    <property type="match status" value="1"/>
</dbReference>
<evidence type="ECO:0000256" key="7">
    <source>
        <dbReference type="ARBA" id="ARBA00022989"/>
    </source>
</evidence>
<dbReference type="InterPro" id="IPR002586">
    <property type="entry name" value="CobQ/CobB/MinD/ParA_Nub-bd_dom"/>
</dbReference>
<dbReference type="GO" id="GO:0004713">
    <property type="term" value="F:protein tyrosine kinase activity"/>
    <property type="evidence" value="ECO:0007669"/>
    <property type="project" value="TreeGrafter"/>
</dbReference>
<keyword evidence="6" id="KW-0067">ATP-binding</keyword>
<dbReference type="EMBL" id="JAAIWM010000007">
    <property type="protein sequence ID" value="NEY73450.1"/>
    <property type="molecule type" value="Genomic_DNA"/>
</dbReference>
<evidence type="ECO:0000256" key="8">
    <source>
        <dbReference type="ARBA" id="ARBA00023136"/>
    </source>
</evidence>
<sequence>MNSKEIDLTFLISTLNKWKWTILTILLGSMMFTVVICYVFVKPVYEANAKIFITVEEEQRDGNINEAIKNMYTYKEMITTSVILKRVQTELQEYKLTTKELKENIDVTLIQETPLMNITVKENSIEKAEDILKSLLEVVKEEIPKLSGYRNVMVELEVTNSEEQKEEPISPSYPLILMVSTILTFMTTYTIILFKEVNDETIKEEEDLKEVGLHTIITIPYAWKSSILTYFKLKQTEQFPLINQVSTSLNTKVTQSFNILYNQIDRMTNKHRSKVRNQRIEVLPKTLLVTSTKAGEGKTFVATNLAISYAIQNRKVLLIDGNSVSPKLHDIFEITNELGLQDLSQTSLKNLIKVTDIPNLFLMTAGTTDSTNFDQEVDALDPLTQVLNKIDVIIVDTPSAEHAFKLQSLCLSYSYVLMVVGHGKTTQKEIGNTISQITGYNTSILGAVLNGTVHKEKNVLNLIKRKQS</sequence>
<evidence type="ECO:0000256" key="5">
    <source>
        <dbReference type="ARBA" id="ARBA00022741"/>
    </source>
</evidence>
<dbReference type="InterPro" id="IPR005702">
    <property type="entry name" value="Wzc-like_C"/>
</dbReference>
<dbReference type="Gene3D" id="3.40.50.300">
    <property type="entry name" value="P-loop containing nucleotide triphosphate hydrolases"/>
    <property type="match status" value="1"/>
</dbReference>
<evidence type="ECO:0000256" key="2">
    <source>
        <dbReference type="ARBA" id="ARBA00006683"/>
    </source>
</evidence>
<keyword evidence="13" id="KW-1185">Reference proteome</keyword>
<evidence type="ECO:0000256" key="4">
    <source>
        <dbReference type="ARBA" id="ARBA00022692"/>
    </source>
</evidence>
<keyword evidence="8 9" id="KW-0472">Membrane</keyword>
<name>A0A6M0QD26_9BACI</name>
<evidence type="ECO:0000256" key="1">
    <source>
        <dbReference type="ARBA" id="ARBA00004651"/>
    </source>
</evidence>
<keyword evidence="3" id="KW-1003">Cell membrane</keyword>
<dbReference type="PANTHER" id="PTHR32309:SF13">
    <property type="entry name" value="FERRIC ENTEROBACTIN TRANSPORT PROTEIN FEPE"/>
    <property type="match status" value="1"/>
</dbReference>
<evidence type="ECO:0000259" key="10">
    <source>
        <dbReference type="Pfam" id="PF01656"/>
    </source>
</evidence>
<dbReference type="SUPFAM" id="SSF52540">
    <property type="entry name" value="P-loop containing nucleoside triphosphate hydrolases"/>
    <property type="match status" value="1"/>
</dbReference>
<evidence type="ECO:0008006" key="14">
    <source>
        <dbReference type="Google" id="ProtNLM"/>
    </source>
</evidence>
<evidence type="ECO:0000313" key="12">
    <source>
        <dbReference type="EMBL" id="NEY73450.1"/>
    </source>
</evidence>
<feature type="domain" description="CobQ/CobB/MinD/ParA nucleotide binding" evidence="10">
    <location>
        <begin position="288"/>
        <end position="450"/>
    </location>
</feature>
<comment type="subcellular location">
    <subcellularLocation>
        <location evidence="1">Cell membrane</location>
        <topology evidence="1">Multi-pass membrane protein</topology>
    </subcellularLocation>
</comment>
<dbReference type="InterPro" id="IPR027417">
    <property type="entry name" value="P-loop_NTPase"/>
</dbReference>